<dbReference type="FunCoup" id="A0A067MYW4">
    <property type="interactions" value="473"/>
</dbReference>
<evidence type="ECO:0000256" key="18">
    <source>
        <dbReference type="ARBA" id="ARBA00023268"/>
    </source>
</evidence>
<dbReference type="HAMAP" id="MF_01576">
    <property type="entry name" value="THF_DHG_CYH"/>
    <property type="match status" value="1"/>
</dbReference>
<dbReference type="PROSITE" id="PS00721">
    <property type="entry name" value="FTHFS_1"/>
    <property type="match status" value="1"/>
</dbReference>
<evidence type="ECO:0000256" key="3">
    <source>
        <dbReference type="ARBA" id="ARBA00005559"/>
    </source>
</evidence>
<comment type="similarity">
    <text evidence="3">In the N-terminal section; belongs to the tetrahydrofolate dehydrogenase/cyclohydrolase family.</text>
</comment>
<dbReference type="UniPathway" id="UPA00193"/>
<dbReference type="GO" id="GO:0005524">
    <property type="term" value="F:ATP binding"/>
    <property type="evidence" value="ECO:0007669"/>
    <property type="project" value="UniProtKB-KW"/>
</dbReference>
<keyword evidence="14" id="KW-0378">Hydrolase</keyword>
<dbReference type="InterPro" id="IPR027417">
    <property type="entry name" value="P-loop_NTPase"/>
</dbReference>
<comment type="similarity">
    <text evidence="4">In the C-terminal section; belongs to the formate--tetrahydrofolate ligase family.</text>
</comment>
<dbReference type="AlphaFoldDB" id="A0A067MYW4"/>
<evidence type="ECO:0000256" key="14">
    <source>
        <dbReference type="ARBA" id="ARBA00022801"/>
    </source>
</evidence>
<dbReference type="GO" id="GO:0004329">
    <property type="term" value="F:formate-tetrahydrofolate ligase activity"/>
    <property type="evidence" value="ECO:0007669"/>
    <property type="project" value="UniProtKB-EC"/>
</dbReference>
<dbReference type="InterPro" id="IPR036291">
    <property type="entry name" value="NAD(P)-bd_dom_sf"/>
</dbReference>
<dbReference type="EC" id="3.5.4.9" evidence="7"/>
<keyword evidence="13" id="KW-0547">Nucleotide-binding</keyword>
<dbReference type="EC" id="6.3.4.3" evidence="6"/>
<dbReference type="Pfam" id="PF02882">
    <property type="entry name" value="THF_DHG_CYH_C"/>
    <property type="match status" value="1"/>
</dbReference>
<evidence type="ECO:0000256" key="12">
    <source>
        <dbReference type="ARBA" id="ARBA00022598"/>
    </source>
</evidence>
<sequence length="947" mass="101261">MSAPAPAAAAKILDGTEAAKSIRASVSERIAARRAIFPRFAPHLAILQVGSRPDSTVYIRMKLKAAAEIGIRTTHAHLAEGTSFEDIVNAVHRLNEDETISGIIVQLPLGDHISVDEERKITEMVSPEKDVDGFHAYNIGHLNSRGADPLFAPCTPAGAIHLLESTGVPISGAHAVVLGRSDIVGTPVVSMLRKRHATITQCHSQTVNVEQFIRSADILIAAIGQAEYVKGSWLKPGVIVIDVGMNYIPDSTKKSGQRLVGDVEYSSASQVASYITPVPGGVGPMTVAKLMENTLLSAERMWEDARAKKVKPLKLNILEKVPSDIEIARAQTPKPVTQLAEEIGLLPIELESYGKYKAKVELSVLERLAHRTNGKYIVISGITPTPLGEGKSTTTIGLAQALGAHLGRPSFACVRQPSQGPTFGIKGGAAGGGYSQVIPMDEFNLHLTGDIHAVSAANNLLAAALDARMFHEAEQTNKALYTRLVPAVKGVRTFAPLMLKRLEKLGISKTNPDDLTPEEIARFARLDIDPETITWNRVVDVNDRFLRKITIGRNPTEHGRERDAGFDISVASECMAVLALSNDLADMRKRLGAMVVASSKQGDPITADDLGVGGALAVLMKDAIKPNLMQTLEGTPVFVHAGPFANIAHGNSSILADRVALKLAGTEQGDSSDRVGYVLTEGGFGADMGMEKFCNIKCRVSGLTPDATVIVATTRALKMHGGGPDVTPGKPLHATYTKEDLVTLKEGCKNLAKHIENSRKFGLKVIVAVNKFATDTDAELELVREEALAAGADAAVISNHWAEGGAGALALAKAVIATCEGQSDFRFLYDLDTSIEDKILSISKNVYGADGIELSENAQKQADTYTKQGYGNLPICMAKTQYSFSHDPKLKGVPTGFTIPVREIRLSAGAGFLYPILGDMQTMPGLGTRPGFWEVDLDSEGKVIGLF</sequence>
<keyword evidence="16" id="KW-0521">NADP</keyword>
<keyword evidence="22" id="KW-1185">Reference proteome</keyword>
<dbReference type="InterPro" id="IPR046346">
    <property type="entry name" value="Aminoacid_DH-like_N_sf"/>
</dbReference>
<feature type="domain" description="Tetrahydrofolate dehydrogenase/cyclohydrolase NAD(P)-binding" evidence="20">
    <location>
        <begin position="153"/>
        <end position="300"/>
    </location>
</feature>
<dbReference type="FunFam" id="3.10.410.10:FF:000001">
    <property type="entry name" value="Putative formate--tetrahydrofolate ligase"/>
    <property type="match status" value="1"/>
</dbReference>
<evidence type="ECO:0000256" key="6">
    <source>
        <dbReference type="ARBA" id="ARBA00012295"/>
    </source>
</evidence>
<dbReference type="Gene3D" id="3.40.50.720">
    <property type="entry name" value="NAD(P)-binding Rossmann-like Domain"/>
    <property type="match status" value="1"/>
</dbReference>
<dbReference type="HAMAP" id="MF_01543">
    <property type="entry name" value="FTHFS"/>
    <property type="match status" value="1"/>
</dbReference>
<comment type="subunit">
    <text evidence="5">Homodimer.</text>
</comment>
<dbReference type="STRING" id="930990.A0A067MYW4"/>
<dbReference type="InterPro" id="IPR000559">
    <property type="entry name" value="Formate_THF_ligase"/>
</dbReference>
<evidence type="ECO:0000256" key="8">
    <source>
        <dbReference type="ARBA" id="ARBA00012859"/>
    </source>
</evidence>
<dbReference type="OrthoDB" id="5126881at2759"/>
<evidence type="ECO:0000256" key="4">
    <source>
        <dbReference type="ARBA" id="ARBA00006985"/>
    </source>
</evidence>
<dbReference type="Pfam" id="PF00763">
    <property type="entry name" value="THF_DHG_CYH"/>
    <property type="match status" value="1"/>
</dbReference>
<evidence type="ECO:0000256" key="17">
    <source>
        <dbReference type="ARBA" id="ARBA00023002"/>
    </source>
</evidence>
<dbReference type="InterPro" id="IPR020631">
    <property type="entry name" value="THF_DH/CycHdrlase_NAD-bd_dom"/>
</dbReference>
<evidence type="ECO:0000313" key="21">
    <source>
        <dbReference type="EMBL" id="KDQ19865.1"/>
    </source>
</evidence>
<evidence type="ECO:0000256" key="13">
    <source>
        <dbReference type="ARBA" id="ARBA00022741"/>
    </source>
</evidence>
<evidence type="ECO:0000256" key="9">
    <source>
        <dbReference type="ARBA" id="ARBA00017592"/>
    </source>
</evidence>
<keyword evidence="15" id="KW-0067">ATP-binding</keyword>
<dbReference type="FunFam" id="3.40.50.300:FF:001123">
    <property type="entry name" value="C-1-tetrahydrofolate synthase, cytoplasmic isoform X2"/>
    <property type="match status" value="1"/>
</dbReference>
<dbReference type="Proteomes" id="UP000027195">
    <property type="component" value="Unassembled WGS sequence"/>
</dbReference>
<dbReference type="GO" id="GO:0005829">
    <property type="term" value="C:cytosol"/>
    <property type="evidence" value="ECO:0007669"/>
    <property type="project" value="TreeGrafter"/>
</dbReference>
<dbReference type="Gene3D" id="3.40.50.10860">
    <property type="entry name" value="Leucine Dehydrogenase, chain A, domain 1"/>
    <property type="match status" value="1"/>
</dbReference>
<dbReference type="GO" id="GO:0035999">
    <property type="term" value="P:tetrahydrofolate interconversion"/>
    <property type="evidence" value="ECO:0007669"/>
    <property type="project" value="UniProtKB-UniPathway"/>
</dbReference>
<dbReference type="InterPro" id="IPR020630">
    <property type="entry name" value="THF_DH/CycHdrlase_cat_dom"/>
</dbReference>
<evidence type="ECO:0000256" key="1">
    <source>
        <dbReference type="ARBA" id="ARBA00004496"/>
    </source>
</evidence>
<dbReference type="PANTHER" id="PTHR48099:SF5">
    <property type="entry name" value="C-1-TETRAHYDROFOLATE SYNTHASE, CYTOPLASMIC"/>
    <property type="match status" value="1"/>
</dbReference>
<comment type="pathway">
    <text evidence="2">One-carbon metabolism; tetrahydrofolate interconversion.</text>
</comment>
<dbReference type="Gene3D" id="3.40.50.300">
    <property type="entry name" value="P-loop containing nucleotide triphosphate hydrolases"/>
    <property type="match status" value="2"/>
</dbReference>
<dbReference type="Pfam" id="PF01268">
    <property type="entry name" value="FTHFS"/>
    <property type="match status" value="1"/>
</dbReference>
<dbReference type="InterPro" id="IPR020628">
    <property type="entry name" value="Formate_THF_ligase_CS"/>
</dbReference>
<evidence type="ECO:0000256" key="7">
    <source>
        <dbReference type="ARBA" id="ARBA00012776"/>
    </source>
</evidence>
<dbReference type="EMBL" id="KL198018">
    <property type="protein sequence ID" value="KDQ19865.1"/>
    <property type="molecule type" value="Genomic_DNA"/>
</dbReference>
<evidence type="ECO:0000256" key="10">
    <source>
        <dbReference type="ARBA" id="ARBA00022490"/>
    </source>
</evidence>
<reference evidence="22" key="1">
    <citation type="journal article" date="2014" name="Proc. Natl. Acad. Sci. U.S.A.">
        <title>Extensive sampling of basidiomycete genomes demonstrates inadequacy of the white-rot/brown-rot paradigm for wood decay fungi.</title>
        <authorList>
            <person name="Riley R."/>
            <person name="Salamov A.A."/>
            <person name="Brown D.W."/>
            <person name="Nagy L.G."/>
            <person name="Floudas D."/>
            <person name="Held B.W."/>
            <person name="Levasseur A."/>
            <person name="Lombard V."/>
            <person name="Morin E."/>
            <person name="Otillar R."/>
            <person name="Lindquist E.A."/>
            <person name="Sun H."/>
            <person name="LaButti K.M."/>
            <person name="Schmutz J."/>
            <person name="Jabbour D."/>
            <person name="Luo H."/>
            <person name="Baker S.E."/>
            <person name="Pisabarro A.G."/>
            <person name="Walton J.D."/>
            <person name="Blanchette R.A."/>
            <person name="Henrissat B."/>
            <person name="Martin F."/>
            <person name="Cullen D."/>
            <person name="Hibbett D.S."/>
            <person name="Grigoriev I.V."/>
        </authorList>
    </citation>
    <scope>NUCLEOTIDE SEQUENCE [LARGE SCALE GENOMIC DNA]</scope>
    <source>
        <strain evidence="22">FD-172 SS1</strain>
    </source>
</reference>
<gene>
    <name evidence="21" type="ORF">BOTBODRAFT_27288</name>
</gene>
<dbReference type="FunFam" id="3.40.50.300:FF:000245">
    <property type="entry name" value="C-1-tetrahydrofolate synthase, cytoplasmic"/>
    <property type="match status" value="1"/>
</dbReference>
<dbReference type="PANTHER" id="PTHR48099">
    <property type="entry name" value="C-1-TETRAHYDROFOLATE SYNTHASE, CYTOPLASMIC-RELATED"/>
    <property type="match status" value="1"/>
</dbReference>
<protein>
    <recommendedName>
        <fullName evidence="9">C-1-tetrahydrofolate synthase, cytoplasmic</fullName>
        <ecNumber evidence="8">1.5.1.5</ecNumber>
        <ecNumber evidence="7">3.5.4.9</ecNumber>
        <ecNumber evidence="6">6.3.4.3</ecNumber>
    </recommendedName>
</protein>
<dbReference type="SUPFAM" id="SSF51735">
    <property type="entry name" value="NAD(P)-binding Rossmann-fold domains"/>
    <property type="match status" value="1"/>
</dbReference>
<evidence type="ECO:0000256" key="16">
    <source>
        <dbReference type="ARBA" id="ARBA00022857"/>
    </source>
</evidence>
<evidence type="ECO:0000259" key="19">
    <source>
        <dbReference type="Pfam" id="PF00763"/>
    </source>
</evidence>
<keyword evidence="12" id="KW-0436">Ligase</keyword>
<dbReference type="EC" id="1.5.1.5" evidence="8"/>
<keyword evidence="18" id="KW-0511">Multifunctional enzyme</keyword>
<evidence type="ECO:0000256" key="5">
    <source>
        <dbReference type="ARBA" id="ARBA00011738"/>
    </source>
</evidence>
<proteinExistence type="inferred from homology"/>
<dbReference type="InterPro" id="IPR020867">
    <property type="entry name" value="THF_DH/CycHdrlase_CS"/>
</dbReference>
<evidence type="ECO:0000256" key="2">
    <source>
        <dbReference type="ARBA" id="ARBA00004777"/>
    </source>
</evidence>
<dbReference type="Gene3D" id="3.10.410.10">
    <property type="entry name" value="Formyltetrahydrofolate synthetase, domain 3"/>
    <property type="match status" value="1"/>
</dbReference>
<dbReference type="CDD" id="cd00477">
    <property type="entry name" value="FTHFS"/>
    <property type="match status" value="1"/>
</dbReference>
<name>A0A067MYW4_BOTB1</name>
<dbReference type="SUPFAM" id="SSF52540">
    <property type="entry name" value="P-loop containing nucleoside triphosphate hydrolases"/>
    <property type="match status" value="1"/>
</dbReference>
<accession>A0A067MYW4</accession>
<dbReference type="GO" id="GO:0004477">
    <property type="term" value="F:methenyltetrahydrofolate cyclohydrolase activity"/>
    <property type="evidence" value="ECO:0007669"/>
    <property type="project" value="UniProtKB-EC"/>
</dbReference>
<dbReference type="SUPFAM" id="SSF53223">
    <property type="entry name" value="Aminoacid dehydrogenase-like, N-terminal domain"/>
    <property type="match status" value="1"/>
</dbReference>
<evidence type="ECO:0000256" key="11">
    <source>
        <dbReference type="ARBA" id="ARBA00022563"/>
    </source>
</evidence>
<keyword evidence="17" id="KW-0560">Oxidoreductase</keyword>
<organism evidence="21 22">
    <name type="scientific">Botryobasidium botryosum (strain FD-172 SS1)</name>
    <dbReference type="NCBI Taxonomy" id="930990"/>
    <lineage>
        <taxon>Eukaryota</taxon>
        <taxon>Fungi</taxon>
        <taxon>Dikarya</taxon>
        <taxon>Basidiomycota</taxon>
        <taxon>Agaricomycotina</taxon>
        <taxon>Agaricomycetes</taxon>
        <taxon>Cantharellales</taxon>
        <taxon>Botryobasidiaceae</taxon>
        <taxon>Botryobasidium</taxon>
    </lineage>
</organism>
<dbReference type="PROSITE" id="PS00767">
    <property type="entry name" value="THF_DHG_CYH_2"/>
    <property type="match status" value="1"/>
</dbReference>
<dbReference type="FunFam" id="3.40.50.10860:FF:000005">
    <property type="entry name" value="C-1-tetrahydrofolate synthase, cytoplasmic, putative"/>
    <property type="match status" value="1"/>
</dbReference>
<comment type="subcellular location">
    <subcellularLocation>
        <location evidence="1">Cytoplasm</location>
    </subcellularLocation>
</comment>
<dbReference type="CDD" id="cd01080">
    <property type="entry name" value="NAD_bind_m-THF_DH_Cyclohyd"/>
    <property type="match status" value="1"/>
</dbReference>
<dbReference type="HOGENOM" id="CLU_003601_2_0_1"/>
<evidence type="ECO:0000313" key="22">
    <source>
        <dbReference type="Proteomes" id="UP000027195"/>
    </source>
</evidence>
<dbReference type="PRINTS" id="PR00085">
    <property type="entry name" value="THFDHDRGNASE"/>
</dbReference>
<evidence type="ECO:0000259" key="20">
    <source>
        <dbReference type="Pfam" id="PF02882"/>
    </source>
</evidence>
<dbReference type="FunFam" id="3.40.50.720:FF:000006">
    <property type="entry name" value="Bifunctional protein FolD"/>
    <property type="match status" value="1"/>
</dbReference>
<feature type="domain" description="Tetrahydrofolate dehydrogenase/cyclohydrolase catalytic" evidence="19">
    <location>
        <begin position="13"/>
        <end position="132"/>
    </location>
</feature>
<dbReference type="GO" id="GO:0004488">
    <property type="term" value="F:methylenetetrahydrofolate dehydrogenase (NADP+) activity"/>
    <property type="evidence" value="ECO:0007669"/>
    <property type="project" value="UniProtKB-EC"/>
</dbReference>
<keyword evidence="11" id="KW-0554">One-carbon metabolism</keyword>
<dbReference type="InterPro" id="IPR000672">
    <property type="entry name" value="THF_DH/CycHdrlase"/>
</dbReference>
<keyword evidence="10" id="KW-0963">Cytoplasm</keyword>
<dbReference type="InParanoid" id="A0A067MYW4"/>
<evidence type="ECO:0000256" key="15">
    <source>
        <dbReference type="ARBA" id="ARBA00022840"/>
    </source>
</evidence>